<proteinExistence type="inferred from homology"/>
<comment type="similarity">
    <text evidence="1 3">Belongs to the type-B carboxylesterase/lipase family.</text>
</comment>
<feature type="compositionally biased region" description="Basic residues" evidence="4">
    <location>
        <begin position="353"/>
        <end position="362"/>
    </location>
</feature>
<dbReference type="Pfam" id="PF00135">
    <property type="entry name" value="COesterase"/>
    <property type="match status" value="1"/>
</dbReference>
<name>A0A561EJP1_9ACTN</name>
<keyword evidence="7" id="KW-1185">Reference proteome</keyword>
<dbReference type="PROSITE" id="PS00122">
    <property type="entry name" value="CARBOXYLESTERASE_B_1"/>
    <property type="match status" value="1"/>
</dbReference>
<keyword evidence="2 3" id="KW-0378">Hydrolase</keyword>
<dbReference type="Gene3D" id="3.40.50.1820">
    <property type="entry name" value="alpha/beta hydrolase"/>
    <property type="match status" value="1"/>
</dbReference>
<feature type="domain" description="Carboxylesterase type B" evidence="5">
    <location>
        <begin position="2"/>
        <end position="495"/>
    </location>
</feature>
<evidence type="ECO:0000256" key="3">
    <source>
        <dbReference type="RuleBase" id="RU361235"/>
    </source>
</evidence>
<evidence type="ECO:0000313" key="6">
    <source>
        <dbReference type="EMBL" id="TWE15826.1"/>
    </source>
</evidence>
<dbReference type="RefSeq" id="WP_145787570.1">
    <property type="nucleotide sequence ID" value="NZ_BAAABR010000018.1"/>
</dbReference>
<dbReference type="SUPFAM" id="SSF53474">
    <property type="entry name" value="alpha/beta-Hydrolases"/>
    <property type="match status" value="1"/>
</dbReference>
<evidence type="ECO:0000256" key="2">
    <source>
        <dbReference type="ARBA" id="ARBA00022801"/>
    </source>
</evidence>
<feature type="region of interest" description="Disordered" evidence="4">
    <location>
        <begin position="339"/>
        <end position="363"/>
    </location>
</feature>
<gene>
    <name evidence="6" type="ORF">FB465_0769</name>
</gene>
<reference evidence="6 7" key="1">
    <citation type="submission" date="2019-06" db="EMBL/GenBank/DDBJ databases">
        <title>Sequencing the genomes of 1000 actinobacteria strains.</title>
        <authorList>
            <person name="Klenk H.-P."/>
        </authorList>
    </citation>
    <scope>NUCLEOTIDE SEQUENCE [LARGE SCALE GENOMIC DNA]</scope>
    <source>
        <strain evidence="6 7">DSM 41649</strain>
    </source>
</reference>
<dbReference type="Proteomes" id="UP000318416">
    <property type="component" value="Unassembled WGS sequence"/>
</dbReference>
<dbReference type="AlphaFoldDB" id="A0A561EJP1"/>
<evidence type="ECO:0000259" key="5">
    <source>
        <dbReference type="Pfam" id="PF00135"/>
    </source>
</evidence>
<dbReference type="OrthoDB" id="3199405at2"/>
<dbReference type="EC" id="3.1.1.-" evidence="3"/>
<protein>
    <recommendedName>
        <fullName evidence="3">Carboxylic ester hydrolase</fullName>
        <ecNumber evidence="3">3.1.1.-</ecNumber>
    </recommendedName>
</protein>
<evidence type="ECO:0000313" key="7">
    <source>
        <dbReference type="Proteomes" id="UP000318416"/>
    </source>
</evidence>
<dbReference type="EMBL" id="VIVR01000001">
    <property type="protein sequence ID" value="TWE15826.1"/>
    <property type="molecule type" value="Genomic_DNA"/>
</dbReference>
<dbReference type="PANTHER" id="PTHR11559">
    <property type="entry name" value="CARBOXYLESTERASE"/>
    <property type="match status" value="1"/>
</dbReference>
<evidence type="ECO:0000256" key="1">
    <source>
        <dbReference type="ARBA" id="ARBA00005964"/>
    </source>
</evidence>
<dbReference type="InterPro" id="IPR019826">
    <property type="entry name" value="Carboxylesterase_B_AS"/>
</dbReference>
<comment type="caution">
    <text evidence="6">The sequence shown here is derived from an EMBL/GenBank/DDBJ whole genome shotgun (WGS) entry which is preliminary data.</text>
</comment>
<dbReference type="InterPro" id="IPR029058">
    <property type="entry name" value="AB_hydrolase_fold"/>
</dbReference>
<dbReference type="InterPro" id="IPR002018">
    <property type="entry name" value="CarbesteraseB"/>
</dbReference>
<dbReference type="GO" id="GO:0016787">
    <property type="term" value="F:hydrolase activity"/>
    <property type="evidence" value="ECO:0007669"/>
    <property type="project" value="UniProtKB-KW"/>
</dbReference>
<organism evidence="6 7">
    <name type="scientific">Kitasatospora atroaurantiaca</name>
    <dbReference type="NCBI Taxonomy" id="285545"/>
    <lineage>
        <taxon>Bacteria</taxon>
        <taxon>Bacillati</taxon>
        <taxon>Actinomycetota</taxon>
        <taxon>Actinomycetes</taxon>
        <taxon>Kitasatosporales</taxon>
        <taxon>Streptomycetaceae</taxon>
        <taxon>Kitasatospora</taxon>
    </lineage>
</organism>
<dbReference type="InterPro" id="IPR050309">
    <property type="entry name" value="Type-B_Carboxylest/Lipase"/>
</dbReference>
<accession>A0A561EJP1</accession>
<sequence>MEPVVMTTAGSVEGTETDGLRIFKGIPYAAPPQGPLRFQAPTPPEPWEGVRPARAFGAAPPQLPLVPGMSVPWRPEDGLDCLTVNVWTPGEAGDGLPVMVWIYGGGWKSGYSADPAYDGAVLARGGVVMVTFNYRVGFEGFGYVPGAPANRGFLDQAEALRWVRANIAQFGGDADNVTIFGESGGGASVAALLSAPAARGLFRRAIVQSMAGRFLPEGEARRISALIAKAAGVPAADVGTVAPERLLAVQDAPLEAMEADPAAWTTPEAITAFSPVIDGVTVVDQPWLAVRSGAARDIDLICGYTRDEFTMFAMERGMIKMGLADLVGTLPMALRMARQQLRSKERPAPAAQPRRKRPKGRTARAELDLAAVAGHLRLPASAADRYRTAYPGLTDPQLYTVMYSDALFRMPTTWLARAHAEAGGRTHLYEFAWESPAWGGVLGSVHTLDLPVTFGNPDSPLASFTLGRSAPDDFFTLSKRLRTSWISFAKSGDPGWPRFTADSPVARIWDVEPSEVKDPLAASREIWELRSGL</sequence>
<evidence type="ECO:0000256" key="4">
    <source>
        <dbReference type="SAM" id="MobiDB-lite"/>
    </source>
</evidence>